<dbReference type="AlphaFoldDB" id="A0A914I1F5"/>
<proteinExistence type="predicted"/>
<accession>A0A914I1F5</accession>
<evidence type="ECO:0000313" key="2">
    <source>
        <dbReference type="WBParaSite" id="Gr19_v10_g5715.t1"/>
    </source>
</evidence>
<dbReference type="Proteomes" id="UP000887572">
    <property type="component" value="Unplaced"/>
</dbReference>
<organism evidence="1 2">
    <name type="scientific">Globodera rostochiensis</name>
    <name type="common">Golden nematode worm</name>
    <name type="synonym">Heterodera rostochiensis</name>
    <dbReference type="NCBI Taxonomy" id="31243"/>
    <lineage>
        <taxon>Eukaryota</taxon>
        <taxon>Metazoa</taxon>
        <taxon>Ecdysozoa</taxon>
        <taxon>Nematoda</taxon>
        <taxon>Chromadorea</taxon>
        <taxon>Rhabditida</taxon>
        <taxon>Tylenchina</taxon>
        <taxon>Tylenchomorpha</taxon>
        <taxon>Tylenchoidea</taxon>
        <taxon>Heteroderidae</taxon>
        <taxon>Heteroderinae</taxon>
        <taxon>Globodera</taxon>
    </lineage>
</organism>
<name>A0A914I1F5_GLORO</name>
<evidence type="ECO:0000313" key="1">
    <source>
        <dbReference type="Proteomes" id="UP000887572"/>
    </source>
</evidence>
<sequence>MIDTTMLCGTGGNVDNACTPAGSHKGNMIGACSGPELLELASLRKFDIYPFNSLGGRKVCQVQFNHQSAGKVR</sequence>
<protein>
    <submittedName>
        <fullName evidence="2">Uncharacterized protein</fullName>
    </submittedName>
</protein>
<dbReference type="WBParaSite" id="Gr19_v10_g5715.t1">
    <property type="protein sequence ID" value="Gr19_v10_g5715.t1"/>
    <property type="gene ID" value="Gr19_v10_g5715"/>
</dbReference>
<keyword evidence="1" id="KW-1185">Reference proteome</keyword>
<reference evidence="2" key="1">
    <citation type="submission" date="2022-11" db="UniProtKB">
        <authorList>
            <consortium name="WormBaseParasite"/>
        </authorList>
    </citation>
    <scope>IDENTIFICATION</scope>
</reference>